<evidence type="ECO:0000313" key="3">
    <source>
        <dbReference type="EMBL" id="CAJ06145.1"/>
    </source>
</evidence>
<name>Q4Q4A6_LEIMA</name>
<proteinExistence type="predicted"/>
<dbReference type="FunFam" id="3.40.50.300:FF:003589">
    <property type="entry name" value="Uncharacterized protein"/>
    <property type="match status" value="1"/>
</dbReference>
<dbReference type="VEuPathDB" id="TriTrypDB:LMJLV39_330015700"/>
<keyword evidence="2" id="KW-0812">Transmembrane</keyword>
<gene>
    <name evidence="3" type="ORF">LMJF_33_0860</name>
</gene>
<dbReference type="OMA" id="LTHPQEW"/>
<dbReference type="EMBL" id="FR796429">
    <property type="protein sequence ID" value="CAJ06145.1"/>
    <property type="molecule type" value="Genomic_DNA"/>
</dbReference>
<organism evidence="3 4">
    <name type="scientific">Leishmania major</name>
    <dbReference type="NCBI Taxonomy" id="5664"/>
    <lineage>
        <taxon>Eukaryota</taxon>
        <taxon>Discoba</taxon>
        <taxon>Euglenozoa</taxon>
        <taxon>Kinetoplastea</taxon>
        <taxon>Metakinetoplastina</taxon>
        <taxon>Trypanosomatida</taxon>
        <taxon>Trypanosomatidae</taxon>
        <taxon>Leishmaniinae</taxon>
        <taxon>Leishmania</taxon>
    </lineage>
</organism>
<sequence>MVAAAVVETKYRIRHTLLCAHALRLRRLAITLPLFVAFPFTMLHFARVLRKAASAVPPRLLVLTMIPNGGALGPALRMLGYHPYTFEDSVRKGRLLTHPQEWMAVMRGEKTFDFEVLQAPQHTASTEAVPSSSGDPCASRTPECATASTTPSASPRAPLFFDSLVGPPATVAFESILKECPRSTRVILVEEPDKLAWEKDMEQWLQPLVRECKKSAIWWNASKLHMMLLDMVDLRRALISPNNQRGGRARPSPSSFAAMTAQNVPISMQHTTLRLSGALDLFEEHVKEVVPRDRLLVYRVRDGWQPLCDFLQVPVPMAPATAGGAPPEPVAFPPNSTGSDILLFVHQGFKKSAAVVSLLFLVVVALALLLLSSFTEEYKQFYRDYRDYVHRDLEPYMDAEKVREGDESALTIRQALVMAKKSSKRFGEEYEREGGAMGSMSGLMGRIVGSK</sequence>
<protein>
    <submittedName>
        <fullName evidence="3">Uncharacterized protein</fullName>
    </submittedName>
</protein>
<evidence type="ECO:0000256" key="1">
    <source>
        <dbReference type="SAM" id="MobiDB-lite"/>
    </source>
</evidence>
<reference evidence="3 4" key="1">
    <citation type="journal article" date="2005" name="Science">
        <title>The genome of the kinetoplastid parasite, Leishmania major.</title>
        <authorList>
            <person name="Ivens A.C."/>
            <person name="Peacock C.S."/>
            <person name="Worthey E.A."/>
            <person name="Murphy L."/>
            <person name="Aggarwal G."/>
            <person name="Berriman M."/>
            <person name="Sisk E."/>
            <person name="Rajandream M.A."/>
            <person name="Adlem E."/>
            <person name="Aert R."/>
            <person name="Anupama A."/>
            <person name="Apostolou Z."/>
            <person name="Attipoe P."/>
            <person name="Bason N."/>
            <person name="Bauser C."/>
            <person name="Beck A."/>
            <person name="Beverley S.M."/>
            <person name="Bianchettin G."/>
            <person name="Borzym K."/>
            <person name="Bothe G."/>
            <person name="Bruschi C.V."/>
            <person name="Collins M."/>
            <person name="Cadag E."/>
            <person name="Ciarloni L."/>
            <person name="Clayton C."/>
            <person name="Coulson R.M."/>
            <person name="Cronin A."/>
            <person name="Cruz A.K."/>
            <person name="Davies R.M."/>
            <person name="De Gaudenzi J."/>
            <person name="Dobson D.E."/>
            <person name="Duesterhoeft A."/>
            <person name="Fazelina G."/>
            <person name="Fosker N."/>
            <person name="Frasch A.C."/>
            <person name="Fraser A."/>
            <person name="Fuchs M."/>
            <person name="Gabel C."/>
            <person name="Goble A."/>
            <person name="Goffeau A."/>
            <person name="Harris D."/>
            <person name="Hertz-Fowler C."/>
            <person name="Hilbert H."/>
            <person name="Horn D."/>
            <person name="Huang Y."/>
            <person name="Klages S."/>
            <person name="Knights A."/>
            <person name="Kube M."/>
            <person name="Larke N."/>
            <person name="Litvin L."/>
            <person name="Lord A."/>
            <person name="Louie T."/>
            <person name="Marra M."/>
            <person name="Masuy D."/>
            <person name="Matthews K."/>
            <person name="Michaeli S."/>
            <person name="Mottram J.C."/>
            <person name="Muller-Auer S."/>
            <person name="Munden H."/>
            <person name="Nelson S."/>
            <person name="Norbertczak H."/>
            <person name="Oliver K."/>
            <person name="O'neil S."/>
            <person name="Pentony M."/>
            <person name="Pohl T.M."/>
            <person name="Price C."/>
            <person name="Purnelle B."/>
            <person name="Quail M.A."/>
            <person name="Rabbinowitsch E."/>
            <person name="Reinhardt R."/>
            <person name="Rieger M."/>
            <person name="Rinta J."/>
            <person name="Robben J."/>
            <person name="Robertson L."/>
            <person name="Ruiz J.C."/>
            <person name="Rutter S."/>
            <person name="Saunders D."/>
            <person name="Schafer M."/>
            <person name="Schein J."/>
            <person name="Schwartz D.C."/>
            <person name="Seeger K."/>
            <person name="Seyler A."/>
            <person name="Sharp S."/>
            <person name="Shin H."/>
            <person name="Sivam D."/>
            <person name="Squares R."/>
            <person name="Squares S."/>
            <person name="Tosato V."/>
            <person name="Vogt C."/>
            <person name="Volckaert G."/>
            <person name="Wambutt R."/>
            <person name="Warren T."/>
            <person name="Wedler H."/>
            <person name="Woodward J."/>
            <person name="Zhou S."/>
            <person name="Zimmermann W."/>
            <person name="Smith D.F."/>
            <person name="Blackwell J.M."/>
            <person name="Stuart K.D."/>
            <person name="Barrell B."/>
            <person name="Myler P.J."/>
        </authorList>
    </citation>
    <scope>NUCLEOTIDE SEQUENCE [LARGE SCALE GENOMIC DNA]</scope>
    <source>
        <strain evidence="4">MHOM/IL/81/Friedlin</strain>
    </source>
</reference>
<keyword evidence="2" id="KW-1133">Transmembrane helix</keyword>
<dbReference type="VEuPathDB" id="TriTrypDB:LMJFC_330017800"/>
<dbReference type="HOGENOM" id="CLU_607588_0_0_1"/>
<reference evidence="3 4" key="2">
    <citation type="journal article" date="2011" name="Genome Res.">
        <title>Chromosome and gene copy number variation allow major structural change between species and strains of Leishmania.</title>
        <authorList>
            <person name="Rogers M.B."/>
            <person name="Hilley J.D."/>
            <person name="Dickens N.J."/>
            <person name="Wilkes J."/>
            <person name="Bates P.A."/>
            <person name="Depledge D.P."/>
            <person name="Harris D."/>
            <person name="Her Y."/>
            <person name="Herzyk P."/>
            <person name="Imamura H."/>
            <person name="Otto T.D."/>
            <person name="Sanders M."/>
            <person name="Seeger K."/>
            <person name="Dujardin J.C."/>
            <person name="Berriman M."/>
            <person name="Smith D.F."/>
            <person name="Hertz-Fowler C."/>
            <person name="Mottram J.C."/>
        </authorList>
    </citation>
    <scope>NUCLEOTIDE SEQUENCE [LARGE SCALE GENOMIC DNA]</scope>
    <source>
        <strain evidence="4">MHOM/IL/81/Friedlin</strain>
    </source>
</reference>
<accession>Q4Q4A6</accession>
<feature type="compositionally biased region" description="Polar residues" evidence="1">
    <location>
        <begin position="123"/>
        <end position="134"/>
    </location>
</feature>
<dbReference type="STRING" id="5664.Q4Q4A6"/>
<dbReference type="PANTHER" id="PTHR36978">
    <property type="entry name" value="P-LOOP CONTAINING NUCLEOTIDE TRIPHOSPHATE HYDROLASE"/>
    <property type="match status" value="1"/>
</dbReference>
<dbReference type="PANTHER" id="PTHR36978:SF4">
    <property type="entry name" value="P-LOOP CONTAINING NUCLEOSIDE TRIPHOSPHATE HYDROLASE PROTEIN"/>
    <property type="match status" value="1"/>
</dbReference>
<keyword evidence="2" id="KW-0472">Membrane</keyword>
<feature type="transmembrane region" description="Helical" evidence="2">
    <location>
        <begin position="28"/>
        <end position="49"/>
    </location>
</feature>
<keyword evidence="4" id="KW-1185">Reference proteome</keyword>
<dbReference type="eggNOG" id="ENOG502R2C1">
    <property type="taxonomic scope" value="Eukaryota"/>
</dbReference>
<dbReference type="VEuPathDB" id="TriTrypDB:LmjF.33.0860"/>
<feature type="region of interest" description="Disordered" evidence="1">
    <location>
        <begin position="123"/>
        <end position="151"/>
    </location>
</feature>
<dbReference type="KEGG" id="lma:LMJF_33_0860"/>
<dbReference type="VEuPathDB" id="TriTrypDB:LMJSD75_330015500"/>
<dbReference type="InterPro" id="IPR027417">
    <property type="entry name" value="P-loop_NTPase"/>
</dbReference>
<dbReference type="RefSeq" id="XP_001685842.1">
    <property type="nucleotide sequence ID" value="XM_001685790.1"/>
</dbReference>
<dbReference type="Gene3D" id="3.40.50.300">
    <property type="entry name" value="P-loop containing nucleotide triphosphate hydrolases"/>
    <property type="match status" value="1"/>
</dbReference>
<dbReference type="InParanoid" id="Q4Q4A6"/>
<evidence type="ECO:0000313" key="4">
    <source>
        <dbReference type="Proteomes" id="UP000000542"/>
    </source>
</evidence>
<dbReference type="GeneID" id="5654496"/>
<feature type="transmembrane region" description="Helical" evidence="2">
    <location>
        <begin position="353"/>
        <end position="374"/>
    </location>
</feature>
<dbReference type="InterPro" id="IPR040632">
    <property type="entry name" value="Sulfotransfer_4"/>
</dbReference>
<dbReference type="Proteomes" id="UP000000542">
    <property type="component" value="Chromosome 33"/>
</dbReference>
<dbReference type="Pfam" id="PF17784">
    <property type="entry name" value="Sulfotransfer_4"/>
    <property type="match status" value="1"/>
</dbReference>
<evidence type="ECO:0000256" key="2">
    <source>
        <dbReference type="SAM" id="Phobius"/>
    </source>
</evidence>
<dbReference type="AlphaFoldDB" id="Q4Q4A6"/>